<accession>A0ABD3SQJ7</accession>
<comment type="caution">
    <text evidence="1">The sequence shown here is derived from an EMBL/GenBank/DDBJ whole genome shotgun (WGS) entry which is preliminary data.</text>
</comment>
<evidence type="ECO:0000313" key="2">
    <source>
        <dbReference type="Proteomes" id="UP001530377"/>
    </source>
</evidence>
<organism evidence="1 2">
    <name type="scientific">Cyclostephanos tholiformis</name>
    <dbReference type="NCBI Taxonomy" id="382380"/>
    <lineage>
        <taxon>Eukaryota</taxon>
        <taxon>Sar</taxon>
        <taxon>Stramenopiles</taxon>
        <taxon>Ochrophyta</taxon>
        <taxon>Bacillariophyta</taxon>
        <taxon>Coscinodiscophyceae</taxon>
        <taxon>Thalassiosirophycidae</taxon>
        <taxon>Stephanodiscales</taxon>
        <taxon>Stephanodiscaceae</taxon>
        <taxon>Cyclostephanos</taxon>
    </lineage>
</organism>
<evidence type="ECO:0000313" key="1">
    <source>
        <dbReference type="EMBL" id="KAL3826879.1"/>
    </source>
</evidence>
<protein>
    <submittedName>
        <fullName evidence="1">Uncharacterized protein</fullName>
    </submittedName>
</protein>
<sequence>MSGLCEGFTVQQREDDIAEQIEDSCHRNTMDSNPGERSIGTISKDMIRTFQTTVQGNPRSERMLPGNEASSAIQPRLQKFSSDGSRIAQSVQQLAIFDGVSGKLSMVNDKLGSMMLMPGLGLGSCKFQNATSTGLRDRGIYSTQSVRAWGSTVSAEISCFTSQKVVQLFRRQNTYPSAGNVHNSATGGLKGPKDVSFDYHLMKDNE</sequence>
<keyword evidence="2" id="KW-1185">Reference proteome</keyword>
<gene>
    <name evidence="1" type="ORF">ACHAXA_000847</name>
</gene>
<dbReference type="Proteomes" id="UP001530377">
    <property type="component" value="Unassembled WGS sequence"/>
</dbReference>
<name>A0ABD3SQJ7_9STRA</name>
<reference evidence="1 2" key="1">
    <citation type="submission" date="2024-10" db="EMBL/GenBank/DDBJ databases">
        <title>Updated reference genomes for cyclostephanoid diatoms.</title>
        <authorList>
            <person name="Roberts W.R."/>
            <person name="Alverson A.J."/>
        </authorList>
    </citation>
    <scope>NUCLEOTIDE SEQUENCE [LARGE SCALE GENOMIC DNA]</scope>
    <source>
        <strain evidence="1 2">AJA228-03</strain>
    </source>
</reference>
<proteinExistence type="predicted"/>
<dbReference type="EMBL" id="JALLPB020000012">
    <property type="protein sequence ID" value="KAL3826879.1"/>
    <property type="molecule type" value="Genomic_DNA"/>
</dbReference>
<dbReference type="AlphaFoldDB" id="A0ABD3SQJ7"/>